<keyword evidence="11" id="KW-1185">Reference proteome</keyword>
<feature type="repeat" description="TPR" evidence="7">
    <location>
        <begin position="419"/>
        <end position="452"/>
    </location>
</feature>
<dbReference type="GO" id="GO:0045842">
    <property type="term" value="P:positive regulation of mitotic metaphase/anaphase transition"/>
    <property type="evidence" value="ECO:0007669"/>
    <property type="project" value="TreeGrafter"/>
</dbReference>
<evidence type="ECO:0000313" key="10">
    <source>
        <dbReference type="EMBL" id="KAF3770675.1"/>
    </source>
</evidence>
<dbReference type="Pfam" id="PF04049">
    <property type="entry name" value="ANAPC8"/>
    <property type="match status" value="1"/>
</dbReference>
<gene>
    <name evidence="10" type="ORF">M406DRAFT_271918</name>
</gene>
<evidence type="ECO:0000256" key="6">
    <source>
        <dbReference type="ARBA" id="ARBA00023306"/>
    </source>
</evidence>
<dbReference type="RefSeq" id="XP_040781636.1">
    <property type="nucleotide sequence ID" value="XM_040918131.1"/>
</dbReference>
<keyword evidence="2" id="KW-0677">Repeat</keyword>
<dbReference type="SMART" id="SM00028">
    <property type="entry name" value="TPR"/>
    <property type="match status" value="6"/>
</dbReference>
<dbReference type="SUPFAM" id="SSF48452">
    <property type="entry name" value="TPR-like"/>
    <property type="match status" value="2"/>
</dbReference>
<keyword evidence="1" id="KW-0132">Cell division</keyword>
<evidence type="ECO:0000259" key="9">
    <source>
        <dbReference type="Pfam" id="PF04049"/>
    </source>
</evidence>
<protein>
    <submittedName>
        <fullName evidence="10">TPR-like protein</fullName>
    </submittedName>
</protein>
<evidence type="ECO:0000256" key="8">
    <source>
        <dbReference type="SAM" id="MobiDB-lite"/>
    </source>
</evidence>
<dbReference type="PROSITE" id="PS50005">
    <property type="entry name" value="TPR"/>
    <property type="match status" value="3"/>
</dbReference>
<dbReference type="Proteomes" id="UP000803844">
    <property type="component" value="Unassembled WGS sequence"/>
</dbReference>
<dbReference type="InterPro" id="IPR007192">
    <property type="entry name" value="APC8"/>
</dbReference>
<evidence type="ECO:0000256" key="7">
    <source>
        <dbReference type="PROSITE-ProRule" id="PRU00339"/>
    </source>
</evidence>
<dbReference type="AlphaFoldDB" id="A0A9P5CVG2"/>
<evidence type="ECO:0000256" key="1">
    <source>
        <dbReference type="ARBA" id="ARBA00022618"/>
    </source>
</evidence>
<evidence type="ECO:0000256" key="5">
    <source>
        <dbReference type="ARBA" id="ARBA00022803"/>
    </source>
</evidence>
<reference evidence="10" key="1">
    <citation type="journal article" date="2020" name="Phytopathology">
        <title>Genome sequence of the chestnut blight fungus Cryphonectria parasitica EP155: A fundamental resource for an archetypical invasive plant pathogen.</title>
        <authorList>
            <person name="Crouch J.A."/>
            <person name="Dawe A."/>
            <person name="Aerts A."/>
            <person name="Barry K."/>
            <person name="Churchill A.C.L."/>
            <person name="Grimwood J."/>
            <person name="Hillman B."/>
            <person name="Milgroom M.G."/>
            <person name="Pangilinan J."/>
            <person name="Smith M."/>
            <person name="Salamov A."/>
            <person name="Schmutz J."/>
            <person name="Yadav J."/>
            <person name="Grigoriev I.V."/>
            <person name="Nuss D."/>
        </authorList>
    </citation>
    <scope>NUCLEOTIDE SEQUENCE</scope>
    <source>
        <strain evidence="10">EP155</strain>
    </source>
</reference>
<dbReference type="EMBL" id="MU032344">
    <property type="protein sequence ID" value="KAF3770675.1"/>
    <property type="molecule type" value="Genomic_DNA"/>
</dbReference>
<keyword evidence="5 7" id="KW-0802">TPR repeat</keyword>
<feature type="domain" description="Cdc23" evidence="9">
    <location>
        <begin position="11"/>
        <end position="264"/>
    </location>
</feature>
<feature type="repeat" description="TPR" evidence="7">
    <location>
        <begin position="385"/>
        <end position="418"/>
    </location>
</feature>
<dbReference type="GeneID" id="63835260"/>
<evidence type="ECO:0000256" key="2">
    <source>
        <dbReference type="ARBA" id="ARBA00022737"/>
    </source>
</evidence>
<evidence type="ECO:0000256" key="3">
    <source>
        <dbReference type="ARBA" id="ARBA00022776"/>
    </source>
</evidence>
<dbReference type="OrthoDB" id="10262026at2759"/>
<keyword evidence="4" id="KW-0833">Ubl conjugation pathway</keyword>
<proteinExistence type="predicted"/>
<dbReference type="GO" id="GO:0051301">
    <property type="term" value="P:cell division"/>
    <property type="evidence" value="ECO:0007669"/>
    <property type="project" value="UniProtKB-KW"/>
</dbReference>
<feature type="repeat" description="TPR" evidence="7">
    <location>
        <begin position="351"/>
        <end position="384"/>
    </location>
</feature>
<dbReference type="GO" id="GO:0005680">
    <property type="term" value="C:anaphase-promoting complex"/>
    <property type="evidence" value="ECO:0007669"/>
    <property type="project" value="InterPro"/>
</dbReference>
<evidence type="ECO:0000313" key="11">
    <source>
        <dbReference type="Proteomes" id="UP000803844"/>
    </source>
</evidence>
<dbReference type="InterPro" id="IPR019734">
    <property type="entry name" value="TPR_rpt"/>
</dbReference>
<dbReference type="Gene3D" id="1.25.40.10">
    <property type="entry name" value="Tetratricopeptide repeat domain"/>
    <property type="match status" value="3"/>
</dbReference>
<accession>A0A9P5CVG2</accession>
<keyword evidence="6" id="KW-0131">Cell cycle</keyword>
<name>A0A9P5CVG2_CRYP1</name>
<comment type="caution">
    <text evidence="10">The sequence shown here is derived from an EMBL/GenBank/DDBJ whole genome shotgun (WGS) entry which is preliminary data.</text>
</comment>
<dbReference type="Pfam" id="PF13181">
    <property type="entry name" value="TPR_8"/>
    <property type="match status" value="2"/>
</dbReference>
<feature type="region of interest" description="Disordered" evidence="8">
    <location>
        <begin position="554"/>
        <end position="577"/>
    </location>
</feature>
<evidence type="ECO:0000256" key="4">
    <source>
        <dbReference type="ARBA" id="ARBA00022786"/>
    </source>
</evidence>
<sequence>MVFTEQDIDNLRASLQDAVVKCSERCLYQSAKWAAELLDSLPEPPTGEDAGVKVTNTPRGYMPAILTPNPDEVEAELEALEFNKYIMAKSFFDCREFDRCTAVFLPDALLSSILSPRNEDTPLSSQAKGKEAASSNAYVSGSSSLPEISQKSLFLALYAKMLSGEKRKDEDTEMVMGPQDLGSVCNKQLPLISRYLKTWFDERRASPEDISYEGSQGWLEYLYGMVLAKEKNTDEALQWFLRSVHLFPMNWGCWLEMTGAISRPTNELQTALAQLQEIFPDSPFLLTCSALYLNHTKALKEAAAEFSHLLSLHPHRLDHLDIYSNILFVLNERPKLAFLAHLCSSVDKFRPETCVVVGNYYSLLSQHEKAVQYFRRALALDRSCLSAWTLMGHEYVELKNTHAAIESYRHGVDINRRDYRAWYGLGQTYEMLEMYQYALWYYKKAAGLRPWDGKMWMAVGSCLQKLGRERDGIKALKRALLADTYYESSTSSFGSAAGFDRAALGQLDTDVLIQIATMYEALDEEEEARAYMELCVAQEDGNVDGIEGSAAIESAGVLSDEDQDSGEDREKNQGTGVTTVTSKARMWLAKYALRHEDFVTANRLASELCQDGQDVEEAKAIMRDARDQMEFAEGHGVG</sequence>
<dbReference type="PANTHER" id="PTHR12558:SF10">
    <property type="entry name" value="CELL DIVISION CYCLE PROTEIN 23 HOMOLOG"/>
    <property type="match status" value="1"/>
</dbReference>
<keyword evidence="3" id="KW-0498">Mitosis</keyword>
<dbReference type="GO" id="GO:0016567">
    <property type="term" value="P:protein ubiquitination"/>
    <property type="evidence" value="ECO:0007669"/>
    <property type="project" value="TreeGrafter"/>
</dbReference>
<dbReference type="InterPro" id="IPR011990">
    <property type="entry name" value="TPR-like_helical_dom_sf"/>
</dbReference>
<dbReference type="GO" id="GO:0031145">
    <property type="term" value="P:anaphase-promoting complex-dependent catabolic process"/>
    <property type="evidence" value="ECO:0007669"/>
    <property type="project" value="TreeGrafter"/>
</dbReference>
<dbReference type="PANTHER" id="PTHR12558">
    <property type="entry name" value="CELL DIVISION CYCLE 16,23,27"/>
    <property type="match status" value="1"/>
</dbReference>
<organism evidence="10 11">
    <name type="scientific">Cryphonectria parasitica (strain ATCC 38755 / EP155)</name>
    <dbReference type="NCBI Taxonomy" id="660469"/>
    <lineage>
        <taxon>Eukaryota</taxon>
        <taxon>Fungi</taxon>
        <taxon>Dikarya</taxon>
        <taxon>Ascomycota</taxon>
        <taxon>Pezizomycotina</taxon>
        <taxon>Sordariomycetes</taxon>
        <taxon>Sordariomycetidae</taxon>
        <taxon>Diaporthales</taxon>
        <taxon>Cryphonectriaceae</taxon>
        <taxon>Cryphonectria-Endothia species complex</taxon>
        <taxon>Cryphonectria</taxon>
    </lineage>
</organism>